<gene>
    <name evidence="2" type="ORF">NCTC5908_02169</name>
</gene>
<dbReference type="PANTHER" id="PTHR34387:SF1">
    <property type="entry name" value="PERIPLASMIC IMMUNOGENIC PROTEIN"/>
    <property type="match status" value="1"/>
</dbReference>
<organism evidence="2 3">
    <name type="scientific">Aggregatibacter aphrophilus</name>
    <name type="common">Haemophilus aphrophilus</name>
    <dbReference type="NCBI Taxonomy" id="732"/>
    <lineage>
        <taxon>Bacteria</taxon>
        <taxon>Pseudomonadati</taxon>
        <taxon>Pseudomonadota</taxon>
        <taxon>Gammaproteobacteria</taxon>
        <taxon>Pasteurellales</taxon>
        <taxon>Pasteurellaceae</taxon>
        <taxon>Aggregatibacter</taxon>
    </lineage>
</organism>
<dbReference type="GO" id="GO:0006974">
    <property type="term" value="P:DNA damage response"/>
    <property type="evidence" value="ECO:0007669"/>
    <property type="project" value="TreeGrafter"/>
</dbReference>
<sequence length="240" mass="26760">MKFKNLALLLLPLSMALTANAEIKPADEPEKNVISFSTEVTKDVDYDVMEVTLFVKEENKNLKELNQTINQKVNAALEVLKKQSAVEAKKNTRSTQARYDSKGKQSGWIERADLVLESKDFVVLSQVISDLNDTFAITDVVQKLSKEAAAKFEDEMIKSALVQFQHKAQLIQTSLNAKGYEVVSLNLDSQNEVPYFDRRMIPVAKMNSFSSEEAADEVNLGNNGKAELKASVSAQIKLLK</sequence>
<dbReference type="InterPro" id="IPR052022">
    <property type="entry name" value="26kDa_periplasmic_antigen"/>
</dbReference>
<accession>A0A336N7K7</accession>
<dbReference type="EMBL" id="UFSP01000003">
    <property type="protein sequence ID" value="SSZ30345.1"/>
    <property type="molecule type" value="Genomic_DNA"/>
</dbReference>
<keyword evidence="1" id="KW-0732">Signal</keyword>
<dbReference type="Proteomes" id="UP000253728">
    <property type="component" value="Unassembled WGS sequence"/>
</dbReference>
<dbReference type="Gene3D" id="3.30.110.170">
    <property type="entry name" value="Protein of unknown function (DUF541), domain 1"/>
    <property type="match status" value="1"/>
</dbReference>
<dbReference type="STRING" id="732.ADJ80_03310"/>
<name>A0A336N7K7_AGGAP</name>
<dbReference type="RefSeq" id="WP_005701909.1">
    <property type="nucleotide sequence ID" value="NZ_CAUTUO010000030.1"/>
</dbReference>
<dbReference type="PANTHER" id="PTHR34387">
    <property type="entry name" value="SLR1258 PROTEIN"/>
    <property type="match status" value="1"/>
</dbReference>
<feature type="chain" id="PRO_5017062807" evidence="1">
    <location>
        <begin position="22"/>
        <end position="240"/>
    </location>
</feature>
<evidence type="ECO:0000256" key="1">
    <source>
        <dbReference type="SAM" id="SignalP"/>
    </source>
</evidence>
<dbReference type="InterPro" id="IPR007497">
    <property type="entry name" value="SIMPL/DUF541"/>
</dbReference>
<reference evidence="2 3" key="1">
    <citation type="submission" date="2018-06" db="EMBL/GenBank/DDBJ databases">
        <authorList>
            <consortium name="Pathogen Informatics"/>
            <person name="Doyle S."/>
        </authorList>
    </citation>
    <scope>NUCLEOTIDE SEQUENCE [LARGE SCALE GENOMIC DNA]</scope>
    <source>
        <strain evidence="2 3">NCTC5908</strain>
    </source>
</reference>
<protein>
    <submittedName>
        <fullName evidence="2">Predicted periplasmic/secreted protein</fullName>
    </submittedName>
</protein>
<dbReference type="Pfam" id="PF04402">
    <property type="entry name" value="SIMPL"/>
    <property type="match status" value="1"/>
</dbReference>
<feature type="signal peptide" evidence="1">
    <location>
        <begin position="1"/>
        <end position="21"/>
    </location>
</feature>
<evidence type="ECO:0000313" key="3">
    <source>
        <dbReference type="Proteomes" id="UP000253728"/>
    </source>
</evidence>
<dbReference type="GeneID" id="49635617"/>
<dbReference type="AlphaFoldDB" id="A0A336N7K7"/>
<evidence type="ECO:0000313" key="2">
    <source>
        <dbReference type="EMBL" id="SSZ30345.1"/>
    </source>
</evidence>
<dbReference type="Gene3D" id="3.30.70.2970">
    <property type="entry name" value="Protein of unknown function (DUF541), domain 2"/>
    <property type="match status" value="1"/>
</dbReference>
<proteinExistence type="predicted"/>